<dbReference type="EnsemblPlants" id="MELO3C023909.2.1">
    <property type="protein sequence ID" value="MELO3C023909.2.1"/>
    <property type="gene ID" value="MELO3C023909.2"/>
</dbReference>
<dbReference type="Gramene" id="MELO3C023909.2.1">
    <property type="protein sequence ID" value="MELO3C023909.2.1"/>
    <property type="gene ID" value="MELO3C023909.2"/>
</dbReference>
<dbReference type="AlphaFoldDB" id="A0A9I9DUB6"/>
<evidence type="ECO:0000313" key="1">
    <source>
        <dbReference type="EnsemblPlants" id="MELO3C023909.2.1"/>
    </source>
</evidence>
<accession>A0A9I9DUB6</accession>
<organism evidence="1">
    <name type="scientific">Cucumis melo</name>
    <name type="common">Muskmelon</name>
    <dbReference type="NCBI Taxonomy" id="3656"/>
    <lineage>
        <taxon>Eukaryota</taxon>
        <taxon>Viridiplantae</taxon>
        <taxon>Streptophyta</taxon>
        <taxon>Embryophyta</taxon>
        <taxon>Tracheophyta</taxon>
        <taxon>Spermatophyta</taxon>
        <taxon>Magnoliopsida</taxon>
        <taxon>eudicotyledons</taxon>
        <taxon>Gunneridae</taxon>
        <taxon>Pentapetalae</taxon>
        <taxon>rosids</taxon>
        <taxon>fabids</taxon>
        <taxon>Cucurbitales</taxon>
        <taxon>Cucurbitaceae</taxon>
        <taxon>Benincaseae</taxon>
        <taxon>Cucumis</taxon>
    </lineage>
</organism>
<reference evidence="1" key="1">
    <citation type="submission" date="2023-03" db="UniProtKB">
        <authorList>
            <consortium name="EnsemblPlants"/>
        </authorList>
    </citation>
    <scope>IDENTIFICATION</scope>
</reference>
<protein>
    <submittedName>
        <fullName evidence="1">Uncharacterized protein</fullName>
    </submittedName>
</protein>
<name>A0A9I9DUB6_CUCME</name>
<sequence>MEVEHIPSPDSPLMTPIQISPTQSEIIRDNLVTLVDSEEEEGKSDKWIGKKKISEKLFKKQLITWLKDNNLKLAPAFDNIVSTFTTNMGTENNIEIGYKPLGSNSSPRKCILGM</sequence>
<proteinExistence type="predicted"/>